<sequence>MRKVAISETVLDKVSELRAFLTDELKLSREAAHSRTARIDAFLVSLAGAANYPLCRFKKWHRLGYRCAVFEKDWVFAYEVFDDGIIIRDMCHTAILKE</sequence>
<dbReference type="RefSeq" id="WP_130065941.1">
    <property type="nucleotide sequence ID" value="NZ_DAWDON010000014.1"/>
</dbReference>
<comment type="caution">
    <text evidence="1">The sequence shown here is derived from an EMBL/GenBank/DDBJ whole genome shotgun (WGS) entry which is preliminary data.</text>
</comment>
<reference evidence="1 2" key="1">
    <citation type="journal article" date="2019" name="Nat. Med.">
        <title>A library of human gut bacterial isolates paired with longitudinal multiomics data enables mechanistic microbiome research.</title>
        <authorList>
            <person name="Poyet M."/>
            <person name="Groussin M."/>
            <person name="Gibbons S.M."/>
            <person name="Avila-Pacheco J."/>
            <person name="Jiang X."/>
            <person name="Kearney S.M."/>
            <person name="Perrotta A.R."/>
            <person name="Berdy B."/>
            <person name="Zhao S."/>
            <person name="Lieberman T.D."/>
            <person name="Swanson P.K."/>
            <person name="Smith M."/>
            <person name="Roesemann S."/>
            <person name="Alexander J.E."/>
            <person name="Rich S.A."/>
            <person name="Livny J."/>
            <person name="Vlamakis H."/>
            <person name="Clish C."/>
            <person name="Bullock K."/>
            <person name="Deik A."/>
            <person name="Scott J."/>
            <person name="Pierce K.A."/>
            <person name="Xavier R.J."/>
            <person name="Alm E.J."/>
        </authorList>
    </citation>
    <scope>NUCLEOTIDE SEQUENCE [LARGE SCALE GENOMIC DNA]</scope>
    <source>
        <strain evidence="1 2">BIOML-A266</strain>
    </source>
</reference>
<dbReference type="AlphaFoldDB" id="A0A5B3GNH1"/>
<evidence type="ECO:0000313" key="1">
    <source>
        <dbReference type="EMBL" id="KAA2375285.1"/>
    </source>
</evidence>
<evidence type="ECO:0000313" key="2">
    <source>
        <dbReference type="Proteomes" id="UP000322940"/>
    </source>
</evidence>
<dbReference type="EMBL" id="VVXH01000024">
    <property type="protein sequence ID" value="KAA2375285.1"/>
    <property type="molecule type" value="Genomic_DNA"/>
</dbReference>
<dbReference type="Proteomes" id="UP000322940">
    <property type="component" value="Unassembled WGS sequence"/>
</dbReference>
<evidence type="ECO:0008006" key="3">
    <source>
        <dbReference type="Google" id="ProtNLM"/>
    </source>
</evidence>
<gene>
    <name evidence="1" type="ORF">F2Y10_15480</name>
</gene>
<organism evidence="1 2">
    <name type="scientific">Alistipes onderdonkii</name>
    <dbReference type="NCBI Taxonomy" id="328813"/>
    <lineage>
        <taxon>Bacteria</taxon>
        <taxon>Pseudomonadati</taxon>
        <taxon>Bacteroidota</taxon>
        <taxon>Bacteroidia</taxon>
        <taxon>Bacteroidales</taxon>
        <taxon>Rikenellaceae</taxon>
        <taxon>Alistipes</taxon>
    </lineage>
</organism>
<accession>A0A5B3GNH1</accession>
<protein>
    <recommendedName>
        <fullName evidence="3">Type II toxin-antitoxin system RelE/ParE family toxin</fullName>
    </recommendedName>
</protein>
<proteinExistence type="predicted"/>
<name>A0A5B3GNH1_9BACT</name>